<keyword evidence="3" id="KW-0675">Receptor</keyword>
<keyword evidence="2" id="KW-0804">Transcription</keyword>
<dbReference type="Proteomes" id="UP000663879">
    <property type="component" value="Unassembled WGS sequence"/>
</dbReference>
<keyword evidence="1" id="KW-0805">Transcription regulation</keyword>
<evidence type="ECO:0000256" key="2">
    <source>
        <dbReference type="ARBA" id="ARBA00023163"/>
    </source>
</evidence>
<proteinExistence type="predicted"/>
<dbReference type="Gene3D" id="1.10.565.10">
    <property type="entry name" value="Retinoid X Receptor"/>
    <property type="match status" value="1"/>
</dbReference>
<reference evidence="4" key="1">
    <citation type="submission" date="2021-02" db="EMBL/GenBank/DDBJ databases">
        <authorList>
            <person name="Nowell W R."/>
        </authorList>
    </citation>
    <scope>NUCLEOTIDE SEQUENCE</scope>
    <source>
        <strain evidence="4">Ploen Becks lab</strain>
    </source>
</reference>
<dbReference type="EMBL" id="CAJNOC010000020">
    <property type="protein sequence ID" value="CAF0706841.1"/>
    <property type="molecule type" value="Genomic_DNA"/>
</dbReference>
<evidence type="ECO:0000256" key="1">
    <source>
        <dbReference type="ARBA" id="ARBA00023015"/>
    </source>
</evidence>
<evidence type="ECO:0000313" key="4">
    <source>
        <dbReference type="EMBL" id="CAF0706841.1"/>
    </source>
</evidence>
<evidence type="ECO:0000256" key="3">
    <source>
        <dbReference type="ARBA" id="ARBA00023170"/>
    </source>
</evidence>
<evidence type="ECO:0008006" key="6">
    <source>
        <dbReference type="Google" id="ProtNLM"/>
    </source>
</evidence>
<accession>A0A813M395</accession>
<dbReference type="AlphaFoldDB" id="A0A813M395"/>
<keyword evidence="5" id="KW-1185">Reference proteome</keyword>
<organism evidence="4 5">
    <name type="scientific">Brachionus calyciflorus</name>
    <dbReference type="NCBI Taxonomy" id="104777"/>
    <lineage>
        <taxon>Eukaryota</taxon>
        <taxon>Metazoa</taxon>
        <taxon>Spiralia</taxon>
        <taxon>Gnathifera</taxon>
        <taxon>Rotifera</taxon>
        <taxon>Eurotatoria</taxon>
        <taxon>Monogononta</taxon>
        <taxon>Pseudotrocha</taxon>
        <taxon>Ploima</taxon>
        <taxon>Brachionidae</taxon>
        <taxon>Brachionus</taxon>
    </lineage>
</organism>
<comment type="caution">
    <text evidence="4">The sequence shown here is derived from an EMBL/GenBank/DDBJ whole genome shotgun (WGS) entry which is preliminary data.</text>
</comment>
<sequence length="251" mass="30158">MVSNENQDDIKSKTDSFKNEYYLTSDKNQMIEIHHLKDHVHEIYIETSKEWDSHVHIAKVIESSGQKRSYNFNEDFIFFLNQENLKCFHSHTKRLLKIIQNLPGFLDFEKDDLKIIMNTHFFTTLCLTQIKLYRNKDFYYMMGENVQLNWEIFKVMFNERVSGSVFCFFSCLKSLDLTEKELGLLIPFVLSSIYFNLENKNLMKERYEYYCRVLFHEFKSNKRTVEFMVDFTKFVCLGQQMNKLIMDASSN</sequence>
<dbReference type="InterPro" id="IPR035500">
    <property type="entry name" value="NHR-like_dom_sf"/>
</dbReference>
<gene>
    <name evidence="4" type="ORF">OXX778_LOCUS421</name>
</gene>
<evidence type="ECO:0000313" key="5">
    <source>
        <dbReference type="Proteomes" id="UP000663879"/>
    </source>
</evidence>
<protein>
    <recommendedName>
        <fullName evidence="6">NR LBD domain-containing protein</fullName>
    </recommendedName>
</protein>
<dbReference type="SUPFAM" id="SSF48508">
    <property type="entry name" value="Nuclear receptor ligand-binding domain"/>
    <property type="match status" value="1"/>
</dbReference>
<name>A0A813M395_9BILA</name>